<protein>
    <recommendedName>
        <fullName evidence="3">Arrestin-like N-terminal domain-containing protein</fullName>
    </recommendedName>
</protein>
<sequence>MSLAMLHPYGNPQHSYSPAPAASISFTATTYYPPKFPSASAPDVSFVPSSKRVVKSKGHYSKQEGKVSIILADQKEGATVPVYGTKGIVNGMVSVHEPGDVRHVELMMEGHVRIREVGEGGTTEQQLFTETLVLWDTEDGGWPPVLHYFNRAIPTHYTDPETNKKHPMPPTYYARLTGIPGFSVSIEYHLILSVTRRSLLRQRTRRIWVPFMYRPRTTASMYPPLPPIPSASPSDPGRVFVGTLMPRDDQQLKPITVYLHLPLSRVCSYAERVPFQIRLVGPPESLAPFTFRPAADGSIHPIGHESPLSILSSETRAIKSLRGYISKKLAPRELADLIQVRIDRQTFVDARSASALCCDGTEDTHLSVTKTIGEGVIRETDRSKSWIGCSGRIELTDVECGSFLASRVTVAVCILSDSNLGLLLILVLRTRSWSRLPCPEASMAERHFCFTSRPPRYA</sequence>
<dbReference type="OrthoDB" id="3252135at2759"/>
<evidence type="ECO:0008006" key="3">
    <source>
        <dbReference type="Google" id="ProtNLM"/>
    </source>
</evidence>
<dbReference type="AlphaFoldDB" id="A0A5C3N4I5"/>
<reference evidence="1 2" key="1">
    <citation type="journal article" date="2019" name="Nat. Ecol. Evol.">
        <title>Megaphylogeny resolves global patterns of mushroom evolution.</title>
        <authorList>
            <person name="Varga T."/>
            <person name="Krizsan K."/>
            <person name="Foldi C."/>
            <person name="Dima B."/>
            <person name="Sanchez-Garcia M."/>
            <person name="Sanchez-Ramirez S."/>
            <person name="Szollosi G.J."/>
            <person name="Szarkandi J.G."/>
            <person name="Papp V."/>
            <person name="Albert L."/>
            <person name="Andreopoulos W."/>
            <person name="Angelini C."/>
            <person name="Antonin V."/>
            <person name="Barry K.W."/>
            <person name="Bougher N.L."/>
            <person name="Buchanan P."/>
            <person name="Buyck B."/>
            <person name="Bense V."/>
            <person name="Catcheside P."/>
            <person name="Chovatia M."/>
            <person name="Cooper J."/>
            <person name="Damon W."/>
            <person name="Desjardin D."/>
            <person name="Finy P."/>
            <person name="Geml J."/>
            <person name="Haridas S."/>
            <person name="Hughes K."/>
            <person name="Justo A."/>
            <person name="Karasinski D."/>
            <person name="Kautmanova I."/>
            <person name="Kiss B."/>
            <person name="Kocsube S."/>
            <person name="Kotiranta H."/>
            <person name="LaButti K.M."/>
            <person name="Lechner B.E."/>
            <person name="Liimatainen K."/>
            <person name="Lipzen A."/>
            <person name="Lukacs Z."/>
            <person name="Mihaltcheva S."/>
            <person name="Morgado L.N."/>
            <person name="Niskanen T."/>
            <person name="Noordeloos M.E."/>
            <person name="Ohm R.A."/>
            <person name="Ortiz-Santana B."/>
            <person name="Ovrebo C."/>
            <person name="Racz N."/>
            <person name="Riley R."/>
            <person name="Savchenko A."/>
            <person name="Shiryaev A."/>
            <person name="Soop K."/>
            <person name="Spirin V."/>
            <person name="Szebenyi C."/>
            <person name="Tomsovsky M."/>
            <person name="Tulloss R.E."/>
            <person name="Uehling J."/>
            <person name="Grigoriev I.V."/>
            <person name="Vagvolgyi C."/>
            <person name="Papp T."/>
            <person name="Martin F.M."/>
            <person name="Miettinen O."/>
            <person name="Hibbett D.S."/>
            <person name="Nagy L.G."/>
        </authorList>
    </citation>
    <scope>NUCLEOTIDE SEQUENCE [LARGE SCALE GENOMIC DNA]</scope>
    <source>
        <strain evidence="1 2">OMC1185</strain>
    </source>
</reference>
<organism evidence="1 2">
    <name type="scientific">Heliocybe sulcata</name>
    <dbReference type="NCBI Taxonomy" id="5364"/>
    <lineage>
        <taxon>Eukaryota</taxon>
        <taxon>Fungi</taxon>
        <taxon>Dikarya</taxon>
        <taxon>Basidiomycota</taxon>
        <taxon>Agaricomycotina</taxon>
        <taxon>Agaricomycetes</taxon>
        <taxon>Gloeophyllales</taxon>
        <taxon>Gloeophyllaceae</taxon>
        <taxon>Heliocybe</taxon>
    </lineage>
</organism>
<accession>A0A5C3N4I5</accession>
<evidence type="ECO:0000313" key="2">
    <source>
        <dbReference type="Proteomes" id="UP000305948"/>
    </source>
</evidence>
<evidence type="ECO:0000313" key="1">
    <source>
        <dbReference type="EMBL" id="TFK52173.1"/>
    </source>
</evidence>
<proteinExistence type="predicted"/>
<dbReference type="EMBL" id="ML213509">
    <property type="protein sequence ID" value="TFK52173.1"/>
    <property type="molecule type" value="Genomic_DNA"/>
</dbReference>
<dbReference type="Proteomes" id="UP000305948">
    <property type="component" value="Unassembled WGS sequence"/>
</dbReference>
<gene>
    <name evidence="1" type="ORF">OE88DRAFT_1368229</name>
</gene>
<keyword evidence="2" id="KW-1185">Reference proteome</keyword>
<name>A0A5C3N4I5_9AGAM</name>